<sequence length="238" mass="27161">MCHIAAVSPNFNKNINLCCMYIAHAKSALRVDEQHDTKGKSDLSWVAEQYLMTVSSKQTEDSSLRVKNAADGALPGLLDARQALAEELEFGKKDHHEFTPAEELERKERNEKVIEVFKNTAVVVDLETREELDNNSSSRVDRVNKLRSRLELGKAYVENEDYKLAISVLSDVFKAGARSTPQDQLWYVSDAMESLETAYTKVNRDGEAYEIRKKKNKLDQYLGDWHKELPDWLPTRPA</sequence>
<protein>
    <submittedName>
        <fullName evidence="1">Uncharacterized protein</fullName>
    </submittedName>
</protein>
<name>A0ABR1VQS1_9PEZI</name>
<accession>A0ABR1VQS1</accession>
<keyword evidence="2" id="KW-1185">Reference proteome</keyword>
<reference evidence="1 2" key="1">
    <citation type="submission" date="2023-01" db="EMBL/GenBank/DDBJ databases">
        <title>Analysis of 21 Apiospora genomes using comparative genomics revels a genus with tremendous synthesis potential of carbohydrate active enzymes and secondary metabolites.</title>
        <authorList>
            <person name="Sorensen T."/>
        </authorList>
    </citation>
    <scope>NUCLEOTIDE SEQUENCE [LARGE SCALE GENOMIC DNA]</scope>
    <source>
        <strain evidence="1 2">CBS 135458</strain>
    </source>
</reference>
<gene>
    <name evidence="1" type="ORF">PG994_004504</name>
</gene>
<dbReference type="Proteomes" id="UP001480595">
    <property type="component" value="Unassembled WGS sequence"/>
</dbReference>
<proteinExistence type="predicted"/>
<dbReference type="GeneID" id="92088976"/>
<evidence type="ECO:0000313" key="2">
    <source>
        <dbReference type="Proteomes" id="UP001480595"/>
    </source>
</evidence>
<evidence type="ECO:0000313" key="1">
    <source>
        <dbReference type="EMBL" id="KAK8073605.1"/>
    </source>
</evidence>
<organism evidence="1 2">
    <name type="scientific">Apiospora phragmitis</name>
    <dbReference type="NCBI Taxonomy" id="2905665"/>
    <lineage>
        <taxon>Eukaryota</taxon>
        <taxon>Fungi</taxon>
        <taxon>Dikarya</taxon>
        <taxon>Ascomycota</taxon>
        <taxon>Pezizomycotina</taxon>
        <taxon>Sordariomycetes</taxon>
        <taxon>Xylariomycetidae</taxon>
        <taxon>Amphisphaeriales</taxon>
        <taxon>Apiosporaceae</taxon>
        <taxon>Apiospora</taxon>
    </lineage>
</organism>
<dbReference type="EMBL" id="JAQQWL010000005">
    <property type="protein sequence ID" value="KAK8073605.1"/>
    <property type="molecule type" value="Genomic_DNA"/>
</dbReference>
<comment type="caution">
    <text evidence="1">The sequence shown here is derived from an EMBL/GenBank/DDBJ whole genome shotgun (WGS) entry which is preliminary data.</text>
</comment>
<dbReference type="RefSeq" id="XP_066718080.1">
    <property type="nucleotide sequence ID" value="XM_066855913.1"/>
</dbReference>